<dbReference type="EMBL" id="CP086322">
    <property type="protein sequence ID" value="UQA95306.1"/>
    <property type="molecule type" value="Genomic_DNA"/>
</dbReference>
<protein>
    <submittedName>
        <fullName evidence="2">Uncharacterized protein</fullName>
    </submittedName>
</protein>
<organism evidence="2 3">
    <name type="scientific">Streptomyces halobius</name>
    <dbReference type="NCBI Taxonomy" id="2879846"/>
    <lineage>
        <taxon>Bacteria</taxon>
        <taxon>Bacillati</taxon>
        <taxon>Actinomycetota</taxon>
        <taxon>Actinomycetes</taxon>
        <taxon>Kitasatosporales</taxon>
        <taxon>Streptomycetaceae</taxon>
        <taxon>Streptomyces</taxon>
    </lineage>
</organism>
<sequence>MTTRARAGAWSRLRDWAEEMWNRHVRQRELYRQLDLLRADLKARTAWMDELTEEELAEMLRGLTACIDAVQAAGINAPDRPEDTSTTDPTAGGAPPLA</sequence>
<evidence type="ECO:0000256" key="1">
    <source>
        <dbReference type="SAM" id="MobiDB-lite"/>
    </source>
</evidence>
<evidence type="ECO:0000313" key="2">
    <source>
        <dbReference type="EMBL" id="UQA95306.1"/>
    </source>
</evidence>
<gene>
    <name evidence="2" type="ORF">K9S39_28710</name>
</gene>
<keyword evidence="3" id="KW-1185">Reference proteome</keyword>
<feature type="region of interest" description="Disordered" evidence="1">
    <location>
        <begin position="74"/>
        <end position="98"/>
    </location>
</feature>
<dbReference type="RefSeq" id="WP_248866223.1">
    <property type="nucleotide sequence ID" value="NZ_CP086322.1"/>
</dbReference>
<proteinExistence type="predicted"/>
<accession>A0ABY4MG13</accession>
<evidence type="ECO:0000313" key="3">
    <source>
        <dbReference type="Proteomes" id="UP000830115"/>
    </source>
</evidence>
<dbReference type="Proteomes" id="UP000830115">
    <property type="component" value="Chromosome"/>
</dbReference>
<reference evidence="2" key="1">
    <citation type="submission" date="2021-10" db="EMBL/GenBank/DDBJ databases">
        <title>Streptomyces nigrumlapis sp.nov.,an antimicrobial producing actinobacterium isolated from Black Gobi rocks.</title>
        <authorList>
            <person name="Wen Y."/>
            <person name="Zhang W."/>
            <person name="Liu X.G."/>
        </authorList>
    </citation>
    <scope>NUCLEOTIDE SEQUENCE</scope>
    <source>
        <strain evidence="2">ST13-2-2</strain>
    </source>
</reference>
<name>A0ABY4MG13_9ACTN</name>